<reference evidence="2" key="1">
    <citation type="journal article" date="2015" name="Nat. Genet.">
        <title>The genome and transcriptome of the zoonotic hookworm Ancylostoma ceylanicum identify infection-specific gene families.</title>
        <authorList>
            <person name="Schwarz E.M."/>
            <person name="Hu Y."/>
            <person name="Antoshechkin I."/>
            <person name="Miller M.M."/>
            <person name="Sternberg P.W."/>
            <person name="Aroian R.V."/>
        </authorList>
    </citation>
    <scope>NUCLEOTIDE SEQUENCE</scope>
    <source>
        <strain evidence="2">HY135</strain>
    </source>
</reference>
<protein>
    <submittedName>
        <fullName evidence="1">Uncharacterized protein</fullName>
    </submittedName>
</protein>
<sequence>MLCEKITTAGLPDAYGPIDSTWDAAASTILKYARDTLGEIKGGKRGYRAACFWDEELQRVVKAKKDAYKAWPKTMSPQALAEYKQKKKEAKREVARAKSAAMDELYEKLDSSQADKHVFRLARARHKASLDLRLEL</sequence>
<accession>A0A016SCY7</accession>
<comment type="caution">
    <text evidence="1">The sequence shown here is derived from an EMBL/GenBank/DDBJ whole genome shotgun (WGS) entry which is preliminary data.</text>
</comment>
<keyword evidence="2" id="KW-1185">Reference proteome</keyword>
<dbReference type="STRING" id="53326.A0A016SCY7"/>
<gene>
    <name evidence="1" type="primary">Acey_s0246.g43</name>
    <name evidence="1" type="ORF">Y032_0246g43</name>
</gene>
<dbReference type="OrthoDB" id="418748at2759"/>
<dbReference type="EMBL" id="JARK01001582">
    <property type="protein sequence ID" value="EYB88495.1"/>
    <property type="molecule type" value="Genomic_DNA"/>
</dbReference>
<dbReference type="AlphaFoldDB" id="A0A016SCY7"/>
<name>A0A016SCY7_9BILA</name>
<dbReference type="Proteomes" id="UP000024635">
    <property type="component" value="Unassembled WGS sequence"/>
</dbReference>
<evidence type="ECO:0000313" key="2">
    <source>
        <dbReference type="Proteomes" id="UP000024635"/>
    </source>
</evidence>
<evidence type="ECO:0000313" key="1">
    <source>
        <dbReference type="EMBL" id="EYB88495.1"/>
    </source>
</evidence>
<proteinExistence type="predicted"/>
<organism evidence="1 2">
    <name type="scientific">Ancylostoma ceylanicum</name>
    <dbReference type="NCBI Taxonomy" id="53326"/>
    <lineage>
        <taxon>Eukaryota</taxon>
        <taxon>Metazoa</taxon>
        <taxon>Ecdysozoa</taxon>
        <taxon>Nematoda</taxon>
        <taxon>Chromadorea</taxon>
        <taxon>Rhabditida</taxon>
        <taxon>Rhabditina</taxon>
        <taxon>Rhabditomorpha</taxon>
        <taxon>Strongyloidea</taxon>
        <taxon>Ancylostomatidae</taxon>
        <taxon>Ancylostomatinae</taxon>
        <taxon>Ancylostoma</taxon>
    </lineage>
</organism>